<reference evidence="1 2" key="1">
    <citation type="journal article" date="2013" name="BMC Genomics">
        <title>Genome sequencing and comparative genomics of honey bee microsporidia, Nosema apis reveal novel insights into host-parasite interactions.</title>
        <authorList>
            <person name="Chen Yp."/>
            <person name="Pettis J.S."/>
            <person name="Zhao Y."/>
            <person name="Liu X."/>
            <person name="Tallon L.J."/>
            <person name="Sadzewicz L.D."/>
            <person name="Li R."/>
            <person name="Zheng H."/>
            <person name="Huang S."/>
            <person name="Zhang X."/>
            <person name="Hamilton M.C."/>
            <person name="Pernal S.F."/>
            <person name="Melathopoulos A.P."/>
            <person name="Yan X."/>
            <person name="Evans J.D."/>
        </authorList>
    </citation>
    <scope>NUCLEOTIDE SEQUENCE [LARGE SCALE GENOMIC DNA]</scope>
    <source>
        <strain evidence="1 2">BRL 01</strain>
    </source>
</reference>
<dbReference type="Proteomes" id="UP000053780">
    <property type="component" value="Unassembled WGS sequence"/>
</dbReference>
<evidence type="ECO:0000313" key="1">
    <source>
        <dbReference type="EMBL" id="EQB61935.1"/>
    </source>
</evidence>
<dbReference type="EMBL" id="KE647059">
    <property type="protein sequence ID" value="EQB61935.1"/>
    <property type="molecule type" value="Genomic_DNA"/>
</dbReference>
<organism evidence="1 2">
    <name type="scientific">Vairimorpha apis BRL 01</name>
    <dbReference type="NCBI Taxonomy" id="1037528"/>
    <lineage>
        <taxon>Eukaryota</taxon>
        <taxon>Fungi</taxon>
        <taxon>Fungi incertae sedis</taxon>
        <taxon>Microsporidia</taxon>
        <taxon>Nosematidae</taxon>
        <taxon>Vairimorpha</taxon>
    </lineage>
</organism>
<evidence type="ECO:0000313" key="2">
    <source>
        <dbReference type="Proteomes" id="UP000053780"/>
    </source>
</evidence>
<keyword evidence="2" id="KW-1185">Reference proteome</keyword>
<protein>
    <submittedName>
        <fullName evidence="1">Uncharacterized protein</fullName>
    </submittedName>
</protein>
<gene>
    <name evidence="1" type="ORF">NAPIS_ORF00489</name>
</gene>
<proteinExistence type="predicted"/>
<dbReference type="AlphaFoldDB" id="T0MLR3"/>
<dbReference type="HOGENOM" id="CLU_2171747_0_0_1"/>
<name>T0MLR3_9MICR</name>
<sequence>MASSKILNKRANDKDEPINLSAKFRRLENTYSFQDININDTSKDKRFFEYNIYDIEINLKNIDTTESFIYIVKIIANYIPYNEKQINFLIKETNKITSKNIKVKINNTNY</sequence>
<accession>T0MLR3</accession>
<dbReference type="VEuPathDB" id="MicrosporidiaDB:NAPIS_ORF00489"/>